<dbReference type="Gene3D" id="2.40.10.10">
    <property type="entry name" value="Trypsin-like serine proteases"/>
    <property type="match status" value="2"/>
</dbReference>
<dbReference type="GO" id="GO:0007586">
    <property type="term" value="P:digestion"/>
    <property type="evidence" value="ECO:0007669"/>
    <property type="project" value="UniProtKB-KW"/>
</dbReference>
<dbReference type="PROSITE" id="PS50240">
    <property type="entry name" value="TRYPSIN_DOM"/>
    <property type="match status" value="1"/>
</dbReference>
<sequence length="148" mass="15705">KNTHDNDVTLIKLKSPATINSHMNTMALPRSCPSISAQCLMSRCSNTGLLQFKNQFSSPLQGLDVPILSDPTCHKACPGGTTSCIFCVDIKDSCQMSFNCDSSGPVVCSGLLQDVLSWGPGCALKGKAGIYAKVCNYLAWIQGSITAN</sequence>
<dbReference type="Pfam" id="PF00089">
    <property type="entry name" value="Trypsin"/>
    <property type="match status" value="1"/>
</dbReference>
<dbReference type="InterPro" id="IPR050127">
    <property type="entry name" value="Serine_Proteases_S1"/>
</dbReference>
<evidence type="ECO:0000313" key="12">
    <source>
        <dbReference type="Proteomes" id="UP000005447"/>
    </source>
</evidence>
<organism evidence="11 12">
    <name type="scientific">Cavia porcellus</name>
    <name type="common">Guinea pig</name>
    <dbReference type="NCBI Taxonomy" id="10141"/>
    <lineage>
        <taxon>Eukaryota</taxon>
        <taxon>Metazoa</taxon>
        <taxon>Chordata</taxon>
        <taxon>Craniata</taxon>
        <taxon>Vertebrata</taxon>
        <taxon>Euteleostomi</taxon>
        <taxon>Mammalia</taxon>
        <taxon>Eutheria</taxon>
        <taxon>Euarchontoglires</taxon>
        <taxon>Glires</taxon>
        <taxon>Rodentia</taxon>
        <taxon>Hystricomorpha</taxon>
        <taxon>Caviidae</taxon>
        <taxon>Cavia</taxon>
    </lineage>
</organism>
<proteinExistence type="predicted"/>
<dbReference type="OMA" id="ATINSHM"/>
<dbReference type="EC" id="3.4.21.4" evidence="9"/>
<dbReference type="STRING" id="10141.ENSCPOP00000017526"/>
<evidence type="ECO:0000256" key="9">
    <source>
        <dbReference type="ARBA" id="ARBA00038868"/>
    </source>
</evidence>
<dbReference type="eggNOG" id="KOG3627">
    <property type="taxonomic scope" value="Eukaryota"/>
</dbReference>
<reference evidence="12" key="1">
    <citation type="journal article" date="2011" name="Nature">
        <title>A high-resolution map of human evolutionary constraint using 29 mammals.</title>
        <authorList>
            <person name="Lindblad-Toh K."/>
            <person name="Garber M."/>
            <person name="Zuk O."/>
            <person name="Lin M.F."/>
            <person name="Parker B.J."/>
            <person name="Washietl S."/>
            <person name="Kheradpour P."/>
            <person name="Ernst J."/>
            <person name="Jordan G."/>
            <person name="Mauceli E."/>
            <person name="Ward L.D."/>
            <person name="Lowe C.B."/>
            <person name="Holloway A.K."/>
            <person name="Clamp M."/>
            <person name="Gnerre S."/>
            <person name="Alfoldi J."/>
            <person name="Beal K."/>
            <person name="Chang J."/>
            <person name="Clawson H."/>
            <person name="Cuff J."/>
            <person name="Di Palma F."/>
            <person name="Fitzgerald S."/>
            <person name="Flicek P."/>
            <person name="Guttman M."/>
            <person name="Hubisz M.J."/>
            <person name="Jaffe D.B."/>
            <person name="Jungreis I."/>
            <person name="Kent W.J."/>
            <person name="Kostka D."/>
            <person name="Lara M."/>
            <person name="Martins A.L."/>
            <person name="Massingham T."/>
            <person name="Moltke I."/>
            <person name="Raney B.J."/>
            <person name="Rasmussen M.D."/>
            <person name="Robinson J."/>
            <person name="Stark A."/>
            <person name="Vilella A.J."/>
            <person name="Wen J."/>
            <person name="Xie X."/>
            <person name="Zody M.C."/>
            <person name="Baldwin J."/>
            <person name="Bloom T."/>
            <person name="Chin C.W."/>
            <person name="Heiman D."/>
            <person name="Nicol R."/>
            <person name="Nusbaum C."/>
            <person name="Young S."/>
            <person name="Wilkinson J."/>
            <person name="Worley K.C."/>
            <person name="Kovar C.L."/>
            <person name="Muzny D.M."/>
            <person name="Gibbs R.A."/>
            <person name="Cree A."/>
            <person name="Dihn H.H."/>
            <person name="Fowler G."/>
            <person name="Jhangiani S."/>
            <person name="Joshi V."/>
            <person name="Lee S."/>
            <person name="Lewis L.R."/>
            <person name="Nazareth L.V."/>
            <person name="Okwuonu G."/>
            <person name="Santibanez J."/>
            <person name="Warren W.C."/>
            <person name="Mardis E.R."/>
            <person name="Weinstock G.M."/>
            <person name="Wilson R.K."/>
            <person name="Delehaunty K."/>
            <person name="Dooling D."/>
            <person name="Fronik C."/>
            <person name="Fulton L."/>
            <person name="Fulton B."/>
            <person name="Graves T."/>
            <person name="Minx P."/>
            <person name="Sodergren E."/>
            <person name="Birney E."/>
            <person name="Margulies E.H."/>
            <person name="Herrero J."/>
            <person name="Green E.D."/>
            <person name="Haussler D."/>
            <person name="Siepel A."/>
            <person name="Goldman N."/>
            <person name="Pollard K.S."/>
            <person name="Pedersen J.S."/>
            <person name="Lander E.S."/>
            <person name="Kellis M."/>
        </authorList>
    </citation>
    <scope>NUCLEOTIDE SEQUENCE [LARGE SCALE GENOMIC DNA]</scope>
    <source>
        <strain evidence="12">2N</strain>
    </source>
</reference>
<evidence type="ECO:0000256" key="7">
    <source>
        <dbReference type="ARBA" id="ARBA00023157"/>
    </source>
</evidence>
<dbReference type="GO" id="GO:0004252">
    <property type="term" value="F:serine-type endopeptidase activity"/>
    <property type="evidence" value="ECO:0007669"/>
    <property type="project" value="UniProtKB-EC"/>
</dbReference>
<accession>H0W3H9</accession>
<dbReference type="InParanoid" id="H0W3H9"/>
<comment type="subcellular location">
    <subcellularLocation>
        <location evidence="1">Secreted</location>
    </subcellularLocation>
</comment>
<keyword evidence="5" id="KW-0378">Hydrolase</keyword>
<dbReference type="Ensembl" id="ENSCPOT00000024918.2">
    <property type="protein sequence ID" value="ENSCPOP00000017526.2"/>
    <property type="gene ID" value="ENSCPOG00000026673.2"/>
</dbReference>
<evidence type="ECO:0000256" key="4">
    <source>
        <dbReference type="ARBA" id="ARBA00022757"/>
    </source>
</evidence>
<dbReference type="PANTHER" id="PTHR24264">
    <property type="entry name" value="TRYPSIN-RELATED"/>
    <property type="match status" value="1"/>
</dbReference>
<feature type="domain" description="Peptidase S1" evidence="10">
    <location>
        <begin position="1"/>
        <end position="146"/>
    </location>
</feature>
<dbReference type="VEuPathDB" id="HostDB:ENSCPOG00000026673"/>
<dbReference type="PANTHER" id="PTHR24264:SF15">
    <property type="entry name" value="RIKEN CDNA 2210010C04 GENE"/>
    <property type="match status" value="1"/>
</dbReference>
<dbReference type="EMBL" id="AAKN02015445">
    <property type="status" value="NOT_ANNOTATED_CDS"/>
    <property type="molecule type" value="Genomic_DNA"/>
</dbReference>
<dbReference type="SMART" id="SM00020">
    <property type="entry name" value="Tryp_SPc"/>
    <property type="match status" value="1"/>
</dbReference>
<dbReference type="SUPFAM" id="SSF50494">
    <property type="entry name" value="Trypsin-like serine proteases"/>
    <property type="match status" value="1"/>
</dbReference>
<keyword evidence="3" id="KW-0645">Protease</keyword>
<evidence type="ECO:0000256" key="6">
    <source>
        <dbReference type="ARBA" id="ARBA00022825"/>
    </source>
</evidence>
<dbReference type="GeneTree" id="ENSGT01050000244883"/>
<dbReference type="HOGENOM" id="CLU_006842_7_0_1"/>
<evidence type="ECO:0000256" key="2">
    <source>
        <dbReference type="ARBA" id="ARBA00022525"/>
    </source>
</evidence>
<keyword evidence="4" id="KW-0222">Digestion</keyword>
<evidence type="ECO:0000313" key="11">
    <source>
        <dbReference type="Ensembl" id="ENSCPOP00000017526.2"/>
    </source>
</evidence>
<name>H0W3H9_CAVPO</name>
<dbReference type="InterPro" id="IPR001254">
    <property type="entry name" value="Trypsin_dom"/>
</dbReference>
<dbReference type="Proteomes" id="UP000005447">
    <property type="component" value="Unassembled WGS sequence"/>
</dbReference>
<evidence type="ECO:0000256" key="8">
    <source>
        <dbReference type="ARBA" id="ARBA00036320"/>
    </source>
</evidence>
<reference evidence="11" key="3">
    <citation type="submission" date="2025-09" db="UniProtKB">
        <authorList>
            <consortium name="Ensembl"/>
        </authorList>
    </citation>
    <scope>IDENTIFICATION</scope>
    <source>
        <strain evidence="11">2N</strain>
    </source>
</reference>
<protein>
    <recommendedName>
        <fullName evidence="9">trypsin</fullName>
        <ecNumber evidence="9">3.4.21.4</ecNumber>
    </recommendedName>
</protein>
<dbReference type="InterPro" id="IPR043504">
    <property type="entry name" value="Peptidase_S1_PA_chymotrypsin"/>
</dbReference>
<keyword evidence="2" id="KW-0964">Secreted</keyword>
<keyword evidence="12" id="KW-1185">Reference proteome</keyword>
<comment type="catalytic activity">
    <reaction evidence="8">
        <text>Preferential cleavage: Arg-|-Xaa, Lys-|-Xaa.</text>
        <dbReference type="EC" id="3.4.21.4"/>
    </reaction>
</comment>
<reference evidence="11" key="2">
    <citation type="submission" date="2025-08" db="UniProtKB">
        <authorList>
            <consortium name="Ensembl"/>
        </authorList>
    </citation>
    <scope>IDENTIFICATION</scope>
    <source>
        <strain evidence="11">2N</strain>
    </source>
</reference>
<dbReference type="InterPro" id="IPR009003">
    <property type="entry name" value="Peptidase_S1_PA"/>
</dbReference>
<evidence type="ECO:0000256" key="5">
    <source>
        <dbReference type="ARBA" id="ARBA00022801"/>
    </source>
</evidence>
<dbReference type="AlphaFoldDB" id="H0W3H9"/>
<evidence type="ECO:0000256" key="3">
    <source>
        <dbReference type="ARBA" id="ARBA00022670"/>
    </source>
</evidence>
<dbReference type="GO" id="GO:0005615">
    <property type="term" value="C:extracellular space"/>
    <property type="evidence" value="ECO:0007669"/>
    <property type="project" value="TreeGrafter"/>
</dbReference>
<keyword evidence="6" id="KW-0720">Serine protease</keyword>
<dbReference type="GO" id="GO:0006508">
    <property type="term" value="P:proteolysis"/>
    <property type="evidence" value="ECO:0007669"/>
    <property type="project" value="UniProtKB-KW"/>
</dbReference>
<evidence type="ECO:0000259" key="10">
    <source>
        <dbReference type="PROSITE" id="PS50240"/>
    </source>
</evidence>
<keyword evidence="7" id="KW-1015">Disulfide bond</keyword>
<evidence type="ECO:0000256" key="1">
    <source>
        <dbReference type="ARBA" id="ARBA00004613"/>
    </source>
</evidence>